<keyword evidence="3" id="KW-1003">Cell membrane</keyword>
<evidence type="ECO:0000256" key="4">
    <source>
        <dbReference type="ARBA" id="ARBA00022519"/>
    </source>
</evidence>
<evidence type="ECO:0000256" key="3">
    <source>
        <dbReference type="ARBA" id="ARBA00022475"/>
    </source>
</evidence>
<evidence type="ECO:0000313" key="11">
    <source>
        <dbReference type="Proteomes" id="UP000776164"/>
    </source>
</evidence>
<evidence type="ECO:0000313" key="10">
    <source>
        <dbReference type="EMBL" id="MBM7470483.1"/>
    </source>
</evidence>
<protein>
    <recommendedName>
        <fullName evidence="8">Autoinducer 2 import system permease protein LsrD</fullName>
    </recommendedName>
</protein>
<reference evidence="10 11" key="1">
    <citation type="submission" date="2021-01" db="EMBL/GenBank/DDBJ databases">
        <title>Sequencing the genomes of 1000 actinobacteria strains.</title>
        <authorList>
            <person name="Klenk H.-P."/>
        </authorList>
    </citation>
    <scope>NUCLEOTIDE SEQUENCE [LARGE SCALE GENOMIC DNA]</scope>
    <source>
        <strain evidence="10 11">DSM 13057</strain>
    </source>
</reference>
<evidence type="ECO:0000256" key="6">
    <source>
        <dbReference type="ARBA" id="ARBA00022989"/>
    </source>
</evidence>
<comment type="subcellular location">
    <subcellularLocation>
        <location evidence="1">Cell membrane</location>
        <topology evidence="1">Multi-pass membrane protein</topology>
    </subcellularLocation>
</comment>
<feature type="transmembrane region" description="Helical" evidence="9">
    <location>
        <begin position="244"/>
        <end position="266"/>
    </location>
</feature>
<dbReference type="Proteomes" id="UP000776164">
    <property type="component" value="Unassembled WGS sequence"/>
</dbReference>
<keyword evidence="7 9" id="KW-0472">Membrane</keyword>
<organism evidence="10 11">
    <name type="scientific">Subtercola frigoramans</name>
    <dbReference type="NCBI Taxonomy" id="120298"/>
    <lineage>
        <taxon>Bacteria</taxon>
        <taxon>Bacillati</taxon>
        <taxon>Actinomycetota</taxon>
        <taxon>Actinomycetes</taxon>
        <taxon>Micrococcales</taxon>
        <taxon>Microbacteriaceae</taxon>
        <taxon>Subtercola</taxon>
    </lineage>
</organism>
<evidence type="ECO:0000256" key="5">
    <source>
        <dbReference type="ARBA" id="ARBA00022692"/>
    </source>
</evidence>
<keyword evidence="6 9" id="KW-1133">Transmembrane helix</keyword>
<dbReference type="PANTHER" id="PTHR32196:SF71">
    <property type="entry name" value="AUTOINDUCER 2 IMPORT SYSTEM PERMEASE PROTEIN LSRD"/>
    <property type="match status" value="1"/>
</dbReference>
<proteinExistence type="predicted"/>
<evidence type="ECO:0000256" key="9">
    <source>
        <dbReference type="SAM" id="Phobius"/>
    </source>
</evidence>
<evidence type="ECO:0000256" key="8">
    <source>
        <dbReference type="ARBA" id="ARBA00039381"/>
    </source>
</evidence>
<sequence length="336" mass="34958">MSTTMASRGDFIVQRILLGNKAALFAVIFGVALSIGSPYFLTASNLGSLLDQIVVISIVAFGFTFLLGAGEIDLSITGVVPLVGVISAKSMTEFGFPAWAAVLVGIVVGALCGLINAAIVNLFELPAFIVTFAAGAVYIGITYVITNLVPVSQLPPAFVAIGQGRVGVISVATLILIPVFALFVVVSRSTVFAQHLIAMAVSPQAVRVAGISIPWMRVRLFTIAGACYGFASVLLTARSASAQISAGSTLLLLVVAAVVIGGTPLLGGKIAMVGTLFGCLVIGMISNGMNLLGVNANFQIIWQGLLILLALFIDVNSTKLAARMAKRRMMRTRVEI</sequence>
<dbReference type="InterPro" id="IPR001851">
    <property type="entry name" value="ABC_transp_permease"/>
</dbReference>
<dbReference type="CDD" id="cd06579">
    <property type="entry name" value="TM_PBP1_transp_AraH_like"/>
    <property type="match status" value="1"/>
</dbReference>
<evidence type="ECO:0000256" key="2">
    <source>
        <dbReference type="ARBA" id="ARBA00022448"/>
    </source>
</evidence>
<comment type="caution">
    <text evidence="10">The sequence shown here is derived from an EMBL/GenBank/DDBJ whole genome shotgun (WGS) entry which is preliminary data.</text>
</comment>
<evidence type="ECO:0000256" key="7">
    <source>
        <dbReference type="ARBA" id="ARBA00023136"/>
    </source>
</evidence>
<gene>
    <name evidence="10" type="ORF">JOE66_000117</name>
</gene>
<evidence type="ECO:0000256" key="1">
    <source>
        <dbReference type="ARBA" id="ARBA00004651"/>
    </source>
</evidence>
<dbReference type="Pfam" id="PF02653">
    <property type="entry name" value="BPD_transp_2"/>
    <property type="match status" value="1"/>
</dbReference>
<dbReference type="EMBL" id="JAFBBU010000001">
    <property type="protein sequence ID" value="MBM7470483.1"/>
    <property type="molecule type" value="Genomic_DNA"/>
</dbReference>
<keyword evidence="5 9" id="KW-0812">Transmembrane</keyword>
<accession>A0ABS2L091</accession>
<keyword evidence="2" id="KW-0813">Transport</keyword>
<feature type="transmembrane region" description="Helical" evidence="9">
    <location>
        <begin position="125"/>
        <end position="145"/>
    </location>
</feature>
<dbReference type="RefSeq" id="WP_205106231.1">
    <property type="nucleotide sequence ID" value="NZ_BAAAHT010000001.1"/>
</dbReference>
<feature type="transmembrane region" description="Helical" evidence="9">
    <location>
        <begin position="273"/>
        <end position="294"/>
    </location>
</feature>
<feature type="transmembrane region" description="Helical" evidence="9">
    <location>
        <begin position="166"/>
        <end position="186"/>
    </location>
</feature>
<feature type="transmembrane region" description="Helical" evidence="9">
    <location>
        <begin position="53"/>
        <end position="86"/>
    </location>
</feature>
<dbReference type="PANTHER" id="PTHR32196">
    <property type="entry name" value="ABC TRANSPORTER PERMEASE PROTEIN YPHD-RELATED-RELATED"/>
    <property type="match status" value="1"/>
</dbReference>
<name>A0ABS2L091_9MICO</name>
<feature type="transmembrane region" description="Helical" evidence="9">
    <location>
        <begin position="21"/>
        <end position="41"/>
    </location>
</feature>
<feature type="transmembrane region" description="Helical" evidence="9">
    <location>
        <begin position="300"/>
        <end position="322"/>
    </location>
</feature>
<feature type="transmembrane region" description="Helical" evidence="9">
    <location>
        <begin position="98"/>
        <end position="119"/>
    </location>
</feature>
<keyword evidence="11" id="KW-1185">Reference proteome</keyword>
<feature type="transmembrane region" description="Helical" evidence="9">
    <location>
        <begin position="220"/>
        <end position="238"/>
    </location>
</feature>
<keyword evidence="4" id="KW-0997">Cell inner membrane</keyword>